<dbReference type="VEuPathDB" id="VectorBase:ACHR006651"/>
<feature type="chain" id="PRO_5008125125" description="Peptidase S1 domain-containing protein" evidence="8">
    <location>
        <begin position="30"/>
        <end position="605"/>
    </location>
</feature>
<dbReference type="GO" id="GO:0006508">
    <property type="term" value="P:proteolysis"/>
    <property type="evidence" value="ECO:0007669"/>
    <property type="project" value="InterPro"/>
</dbReference>
<comment type="subcellular location">
    <subcellularLocation>
        <location evidence="1">Secreted</location>
    </subcellularLocation>
</comment>
<dbReference type="CDD" id="cd00190">
    <property type="entry name" value="Tryp_SPc"/>
    <property type="match status" value="1"/>
</dbReference>
<dbReference type="Gene3D" id="2.40.10.10">
    <property type="entry name" value="Trypsin-like serine proteases"/>
    <property type="match status" value="1"/>
</dbReference>
<dbReference type="InterPro" id="IPR001254">
    <property type="entry name" value="Trypsin_dom"/>
</dbReference>
<dbReference type="SUPFAM" id="SSF50494">
    <property type="entry name" value="Trypsin-like serine proteases"/>
    <property type="match status" value="1"/>
</dbReference>
<feature type="signal peptide" evidence="8">
    <location>
        <begin position="1"/>
        <end position="29"/>
    </location>
</feature>
<evidence type="ECO:0000256" key="3">
    <source>
        <dbReference type="ARBA" id="ARBA00022729"/>
    </source>
</evidence>
<protein>
    <recommendedName>
        <fullName evidence="9">Peptidase S1 domain-containing protein</fullName>
    </recommendedName>
</protein>
<dbReference type="InterPro" id="IPR001314">
    <property type="entry name" value="Peptidase_S1A"/>
</dbReference>
<reference evidence="11" key="1">
    <citation type="submission" date="2013-03" db="EMBL/GenBank/DDBJ databases">
        <title>The Genome Sequence of Anopheles christyi ACHKN1017.</title>
        <authorList>
            <consortium name="The Broad Institute Genomics Platform"/>
            <person name="Neafsey D.E."/>
            <person name="Besansky N."/>
            <person name="Walker B."/>
            <person name="Young S.K."/>
            <person name="Zeng Q."/>
            <person name="Gargeya S."/>
            <person name="Fitzgerald M."/>
            <person name="Haas B."/>
            <person name="Abouelleil A."/>
            <person name="Allen A.W."/>
            <person name="Alvarado L."/>
            <person name="Arachchi H.M."/>
            <person name="Berlin A.M."/>
            <person name="Chapman S.B."/>
            <person name="Gainer-Dewar J."/>
            <person name="Goldberg J."/>
            <person name="Griggs A."/>
            <person name="Gujja S."/>
            <person name="Hansen M."/>
            <person name="Howarth C."/>
            <person name="Imamovic A."/>
            <person name="Ireland A."/>
            <person name="Larimer J."/>
            <person name="McCowan C."/>
            <person name="Murphy C."/>
            <person name="Pearson M."/>
            <person name="Poon T.W."/>
            <person name="Priest M."/>
            <person name="Roberts A."/>
            <person name="Saif S."/>
            <person name="Shea T."/>
            <person name="Sisk P."/>
            <person name="Sykes S."/>
            <person name="Wortman J."/>
            <person name="Nusbaum C."/>
            <person name="Birren B."/>
        </authorList>
    </citation>
    <scope>NUCLEOTIDE SEQUENCE [LARGE SCALE GENOMIC DNA]</scope>
    <source>
        <strain evidence="11">ACHKN1017</strain>
    </source>
</reference>
<dbReference type="PROSITE" id="PS50240">
    <property type="entry name" value="TRYPSIN_DOM"/>
    <property type="match status" value="1"/>
</dbReference>
<evidence type="ECO:0000256" key="2">
    <source>
        <dbReference type="ARBA" id="ARBA00022525"/>
    </source>
</evidence>
<feature type="compositionally biased region" description="Polar residues" evidence="7">
    <location>
        <begin position="234"/>
        <end position="251"/>
    </location>
</feature>
<evidence type="ECO:0000313" key="11">
    <source>
        <dbReference type="Proteomes" id="UP000075881"/>
    </source>
</evidence>
<keyword evidence="11" id="KW-1185">Reference proteome</keyword>
<dbReference type="AlphaFoldDB" id="A0A182K7B6"/>
<evidence type="ECO:0000256" key="6">
    <source>
        <dbReference type="ARBA" id="ARBA00024195"/>
    </source>
</evidence>
<dbReference type="PANTHER" id="PTHR24258">
    <property type="entry name" value="SERINE PROTEASE-RELATED"/>
    <property type="match status" value="1"/>
</dbReference>
<dbReference type="GO" id="GO:0005576">
    <property type="term" value="C:extracellular region"/>
    <property type="evidence" value="ECO:0007669"/>
    <property type="project" value="UniProtKB-SubCell"/>
</dbReference>
<dbReference type="EnsemblMetazoa" id="ACHR006651-RA">
    <property type="protein sequence ID" value="ACHR006651-PA"/>
    <property type="gene ID" value="ACHR006651"/>
</dbReference>
<organism evidence="10 11">
    <name type="scientific">Anopheles christyi</name>
    <dbReference type="NCBI Taxonomy" id="43041"/>
    <lineage>
        <taxon>Eukaryota</taxon>
        <taxon>Metazoa</taxon>
        <taxon>Ecdysozoa</taxon>
        <taxon>Arthropoda</taxon>
        <taxon>Hexapoda</taxon>
        <taxon>Insecta</taxon>
        <taxon>Pterygota</taxon>
        <taxon>Neoptera</taxon>
        <taxon>Endopterygota</taxon>
        <taxon>Diptera</taxon>
        <taxon>Nematocera</taxon>
        <taxon>Culicoidea</taxon>
        <taxon>Culicidae</taxon>
        <taxon>Anophelinae</taxon>
        <taxon>Anopheles</taxon>
    </lineage>
</organism>
<comment type="similarity">
    <text evidence="6">Belongs to the peptidase S1 family. CLIP subfamily.</text>
</comment>
<dbReference type="InterPro" id="IPR043504">
    <property type="entry name" value="Peptidase_S1_PA_chymotrypsin"/>
</dbReference>
<accession>A0A182K7B6</accession>
<evidence type="ECO:0000256" key="1">
    <source>
        <dbReference type="ARBA" id="ARBA00004613"/>
    </source>
</evidence>
<dbReference type="FunFam" id="2.40.10.10:FF:000068">
    <property type="entry name" value="transmembrane protease serine 2"/>
    <property type="match status" value="1"/>
</dbReference>
<keyword evidence="5" id="KW-0325">Glycoprotein</keyword>
<sequence length="605" mass="66557">MREWSCFSVERTVVATLVAACLLASTIQAAVDSVQQERCVTSSNKAGYCMTKAQCHDQELVDLRTESCSDGTLYCCPIRTENVPSWNRKKQYTQCDSNRGYCVKSDMCSVRTFRLRSNRCPAYEEVCCPKKAFPEEFAATRPSVAKHAIPIINTTSAPSSTTTTTTTNATTTTTTATLSSISNVSDSTMTREVTSPASTTASTPISTVSGSTVTPTLATFPSSTTPSTPDQKIVESSNSIETNDSTQKTATTHNSLGVELIATTVSNDSDPPIIDPSFLDADYFLETVTPSKSNPTTPLNNDASDSNISALMPQFSPQNFSNKECGQLNLNGVVERTINQAFRAEYGEFPWMVALFQLPERRYCCNGALIDAKAILTTAHCVTRCGRQAAEIVARFGDWNMSSTVEMPIPWEEVGVRSVHQHPSFFPSSLINNIAVLELNHAVQYSATVQPVCLPTSEPSLRSRENMIATGWGALLEQNVPPTQILKRLDLQHVELGICRDELKRVQQPYGFTLHSSFVCATTNHADQERPCDGDAGGPVVVELPNTDNRYYLHGLVSWGYGCNQKRIPYTVLTKVVHFREWIDEIVQSIRKVKKSKKGQSKERN</sequence>
<dbReference type="SMART" id="SM00020">
    <property type="entry name" value="Tryp_SPc"/>
    <property type="match status" value="1"/>
</dbReference>
<dbReference type="STRING" id="43041.A0A182K7B6"/>
<keyword evidence="4" id="KW-1015">Disulfide bond</keyword>
<evidence type="ECO:0000256" key="4">
    <source>
        <dbReference type="ARBA" id="ARBA00023157"/>
    </source>
</evidence>
<name>A0A182K7B6_9DIPT</name>
<reference evidence="10" key="2">
    <citation type="submission" date="2020-05" db="UniProtKB">
        <authorList>
            <consortium name="EnsemblMetazoa"/>
        </authorList>
    </citation>
    <scope>IDENTIFICATION</scope>
    <source>
        <strain evidence="10">ACHKN1017</strain>
    </source>
</reference>
<evidence type="ECO:0000313" key="10">
    <source>
        <dbReference type="EnsemblMetazoa" id="ACHR006651-PA"/>
    </source>
</evidence>
<dbReference type="FunFam" id="2.40.10.10:FF:000054">
    <property type="entry name" value="Complement C1r subcomponent"/>
    <property type="match status" value="1"/>
</dbReference>
<keyword evidence="3 8" id="KW-0732">Signal</keyword>
<dbReference type="InterPro" id="IPR009003">
    <property type="entry name" value="Peptidase_S1_PA"/>
</dbReference>
<keyword evidence="2" id="KW-0964">Secreted</keyword>
<dbReference type="GO" id="GO:0004252">
    <property type="term" value="F:serine-type endopeptidase activity"/>
    <property type="evidence" value="ECO:0007669"/>
    <property type="project" value="InterPro"/>
</dbReference>
<evidence type="ECO:0000259" key="9">
    <source>
        <dbReference type="PROSITE" id="PS50240"/>
    </source>
</evidence>
<dbReference type="PRINTS" id="PR00722">
    <property type="entry name" value="CHYMOTRYPSIN"/>
</dbReference>
<evidence type="ECO:0000256" key="5">
    <source>
        <dbReference type="ARBA" id="ARBA00023180"/>
    </source>
</evidence>
<feature type="region of interest" description="Disordered" evidence="7">
    <location>
        <begin position="182"/>
        <end position="251"/>
    </location>
</feature>
<dbReference type="Proteomes" id="UP000075881">
    <property type="component" value="Unassembled WGS sequence"/>
</dbReference>
<evidence type="ECO:0000256" key="7">
    <source>
        <dbReference type="SAM" id="MobiDB-lite"/>
    </source>
</evidence>
<feature type="domain" description="Peptidase S1" evidence="9">
    <location>
        <begin position="329"/>
        <end position="588"/>
    </location>
</feature>
<dbReference type="Pfam" id="PF00089">
    <property type="entry name" value="Trypsin"/>
    <property type="match status" value="1"/>
</dbReference>
<proteinExistence type="inferred from homology"/>
<feature type="compositionally biased region" description="Low complexity" evidence="7">
    <location>
        <begin position="193"/>
        <end position="229"/>
    </location>
</feature>
<evidence type="ECO:0000256" key="8">
    <source>
        <dbReference type="SAM" id="SignalP"/>
    </source>
</evidence>